<dbReference type="AlphaFoldDB" id="A0A2P5D2V6"/>
<dbReference type="Proteomes" id="UP000237000">
    <property type="component" value="Unassembled WGS sequence"/>
</dbReference>
<dbReference type="OrthoDB" id="10589402at2759"/>
<comment type="caution">
    <text evidence="2">The sequence shown here is derived from an EMBL/GenBank/DDBJ whole genome shotgun (WGS) entry which is preliminary data.</text>
</comment>
<protein>
    <submittedName>
        <fullName evidence="2">Uncharacterized protein</fullName>
    </submittedName>
</protein>
<reference evidence="3" key="1">
    <citation type="submission" date="2016-06" db="EMBL/GenBank/DDBJ databases">
        <title>Parallel loss of symbiosis genes in relatives of nitrogen-fixing non-legume Parasponia.</title>
        <authorList>
            <person name="Van Velzen R."/>
            <person name="Holmer R."/>
            <person name="Bu F."/>
            <person name="Rutten L."/>
            <person name="Van Zeijl A."/>
            <person name="Liu W."/>
            <person name="Santuari L."/>
            <person name="Cao Q."/>
            <person name="Sharma T."/>
            <person name="Shen D."/>
            <person name="Roswanjaya Y."/>
            <person name="Wardhani T."/>
            <person name="Kalhor M.S."/>
            <person name="Jansen J."/>
            <person name="Van den Hoogen J."/>
            <person name="Gungor B."/>
            <person name="Hartog M."/>
            <person name="Hontelez J."/>
            <person name="Verver J."/>
            <person name="Yang W.-C."/>
            <person name="Schijlen E."/>
            <person name="Repin R."/>
            <person name="Schilthuizen M."/>
            <person name="Schranz E."/>
            <person name="Heidstra R."/>
            <person name="Miyata K."/>
            <person name="Fedorova E."/>
            <person name="Kohlen W."/>
            <person name="Bisseling T."/>
            <person name="Smit S."/>
            <person name="Geurts R."/>
        </authorList>
    </citation>
    <scope>NUCLEOTIDE SEQUENCE [LARGE SCALE GENOMIC DNA]</scope>
    <source>
        <strain evidence="3">cv. RG33-2</strain>
    </source>
</reference>
<keyword evidence="3" id="KW-1185">Reference proteome</keyword>
<dbReference type="EMBL" id="JXTC01000302">
    <property type="protein sequence ID" value="PON67637.1"/>
    <property type="molecule type" value="Genomic_DNA"/>
</dbReference>
<sequence length="103" mass="11355">MATQAAADHSNLLSRPSPTNLYLLRCFSLYHPREVAESTRSQKPPTKPISAAPEASTSATNSSGHAYISSSNYKISIDTSISQPYTSPLGHQEFSRKFRRKKV</sequence>
<name>A0A2P5D2V6_TREOI</name>
<evidence type="ECO:0000313" key="3">
    <source>
        <dbReference type="Proteomes" id="UP000237000"/>
    </source>
</evidence>
<gene>
    <name evidence="2" type="ORF">TorRG33x02_264260</name>
</gene>
<dbReference type="InParanoid" id="A0A2P5D2V6"/>
<feature type="region of interest" description="Disordered" evidence="1">
    <location>
        <begin position="81"/>
        <end position="103"/>
    </location>
</feature>
<accession>A0A2P5D2V6</accession>
<feature type="compositionally biased region" description="Polar residues" evidence="1">
    <location>
        <begin position="55"/>
        <end position="64"/>
    </location>
</feature>
<evidence type="ECO:0000313" key="2">
    <source>
        <dbReference type="EMBL" id="PON67637.1"/>
    </source>
</evidence>
<feature type="region of interest" description="Disordered" evidence="1">
    <location>
        <begin position="34"/>
        <end position="64"/>
    </location>
</feature>
<evidence type="ECO:0000256" key="1">
    <source>
        <dbReference type="SAM" id="MobiDB-lite"/>
    </source>
</evidence>
<proteinExistence type="predicted"/>
<organism evidence="2 3">
    <name type="scientific">Trema orientale</name>
    <name type="common">Charcoal tree</name>
    <name type="synonym">Celtis orientalis</name>
    <dbReference type="NCBI Taxonomy" id="63057"/>
    <lineage>
        <taxon>Eukaryota</taxon>
        <taxon>Viridiplantae</taxon>
        <taxon>Streptophyta</taxon>
        <taxon>Embryophyta</taxon>
        <taxon>Tracheophyta</taxon>
        <taxon>Spermatophyta</taxon>
        <taxon>Magnoliopsida</taxon>
        <taxon>eudicotyledons</taxon>
        <taxon>Gunneridae</taxon>
        <taxon>Pentapetalae</taxon>
        <taxon>rosids</taxon>
        <taxon>fabids</taxon>
        <taxon>Rosales</taxon>
        <taxon>Cannabaceae</taxon>
        <taxon>Trema</taxon>
    </lineage>
</organism>